<dbReference type="Proteomes" id="UP000006552">
    <property type="component" value="Chromosome"/>
</dbReference>
<keyword evidence="3" id="KW-1185">Reference proteome</keyword>
<gene>
    <name evidence="2" type="ORF">ebA6411</name>
</gene>
<accession>Q5NYS1</accession>
<dbReference type="AlphaFoldDB" id="Q5NYS1"/>
<protein>
    <submittedName>
        <fullName evidence="2">Uncharacterized protein</fullName>
    </submittedName>
</protein>
<feature type="compositionally biased region" description="Low complexity" evidence="1">
    <location>
        <begin position="1"/>
        <end position="17"/>
    </location>
</feature>
<evidence type="ECO:0000256" key="1">
    <source>
        <dbReference type="SAM" id="MobiDB-lite"/>
    </source>
</evidence>
<evidence type="ECO:0000313" key="3">
    <source>
        <dbReference type="Proteomes" id="UP000006552"/>
    </source>
</evidence>
<dbReference type="HOGENOM" id="CLU_1168758_0_0_4"/>
<organism evidence="2 3">
    <name type="scientific">Aromatoleum aromaticum (strain DSM 19018 / LMG 30748 / EbN1)</name>
    <name type="common">Azoarcus sp. (strain EbN1)</name>
    <dbReference type="NCBI Taxonomy" id="76114"/>
    <lineage>
        <taxon>Bacteria</taxon>
        <taxon>Pseudomonadati</taxon>
        <taxon>Pseudomonadota</taxon>
        <taxon>Betaproteobacteria</taxon>
        <taxon>Rhodocyclales</taxon>
        <taxon>Rhodocyclaceae</taxon>
        <taxon>Aromatoleum</taxon>
    </lineage>
</organism>
<evidence type="ECO:0000313" key="2">
    <source>
        <dbReference type="EMBL" id="CAI09793.1"/>
    </source>
</evidence>
<dbReference type="KEGG" id="eba:ebA6411"/>
<reference evidence="2 3" key="1">
    <citation type="journal article" date="2005" name="Arch. Microbiol.">
        <title>The genome sequence of an anaerobic aromatic-degrading denitrifying bacterium, strain EbN1.</title>
        <authorList>
            <person name="Rabus R."/>
            <person name="Kube M."/>
            <person name="Heider J."/>
            <person name="Beck A."/>
            <person name="Heitmann K."/>
            <person name="Widdel F."/>
            <person name="Reinhardt R."/>
        </authorList>
    </citation>
    <scope>NUCLEOTIDE SEQUENCE [LARGE SCALE GENOMIC DNA]</scope>
    <source>
        <strain evidence="2 3">EbN1</strain>
    </source>
</reference>
<proteinExistence type="predicted"/>
<dbReference type="EMBL" id="CR555306">
    <property type="protein sequence ID" value="CAI09793.1"/>
    <property type="molecule type" value="Genomic_DNA"/>
</dbReference>
<sequence>MLGSSSKCARAGASARAANRRLKKRALARPMVHSLGDGAMSALCLLCASWREKVLGERDIELSVVHVNSFDQADSRARPVPGVVDHHRDAMQFEEIHPYPPVSMPRVANHLAVTVNRPRAQRDAVALEGPESRFRMGKRIGHHDVTRNQRDQPLWHAPASSERLVVSCSDVSCRTFRCADCRNPIWHSGGAGSRLARRRRTPAQESASGFITFISSMRPLTVRSCPACRPPRTIRPG</sequence>
<feature type="region of interest" description="Disordered" evidence="1">
    <location>
        <begin position="1"/>
        <end position="20"/>
    </location>
</feature>
<name>Q5NYS1_AROAE</name>